<protein>
    <submittedName>
        <fullName evidence="3">HEAT repeat domain-containing protein</fullName>
    </submittedName>
</protein>
<name>A0A956SDR4_UNCEI</name>
<evidence type="ECO:0000256" key="1">
    <source>
        <dbReference type="SAM" id="MobiDB-lite"/>
    </source>
</evidence>
<dbReference type="InterPro" id="IPR011989">
    <property type="entry name" value="ARM-like"/>
</dbReference>
<accession>A0A956SDR4</accession>
<dbReference type="InterPro" id="IPR004155">
    <property type="entry name" value="PBS_lyase_HEAT"/>
</dbReference>
<comment type="caution">
    <text evidence="3">The sequence shown here is derived from an EMBL/GenBank/DDBJ whole genome shotgun (WGS) entry which is preliminary data.</text>
</comment>
<dbReference type="Pfam" id="PF13646">
    <property type="entry name" value="HEAT_2"/>
    <property type="match status" value="1"/>
</dbReference>
<dbReference type="InterPro" id="IPR016024">
    <property type="entry name" value="ARM-type_fold"/>
</dbReference>
<feature type="signal peptide" evidence="2">
    <location>
        <begin position="1"/>
        <end position="28"/>
    </location>
</feature>
<proteinExistence type="predicted"/>
<gene>
    <name evidence="3" type="ORF">KDA27_13200</name>
</gene>
<evidence type="ECO:0000256" key="2">
    <source>
        <dbReference type="SAM" id="SignalP"/>
    </source>
</evidence>
<organism evidence="3 4">
    <name type="scientific">Eiseniibacteriota bacterium</name>
    <dbReference type="NCBI Taxonomy" id="2212470"/>
    <lineage>
        <taxon>Bacteria</taxon>
        <taxon>Candidatus Eiseniibacteriota</taxon>
    </lineage>
</organism>
<feature type="chain" id="PRO_5036751087" evidence="2">
    <location>
        <begin position="29"/>
        <end position="1140"/>
    </location>
</feature>
<dbReference type="EMBL" id="JAGQHS010000066">
    <property type="protein sequence ID" value="MCA9756755.1"/>
    <property type="molecule type" value="Genomic_DNA"/>
</dbReference>
<feature type="region of interest" description="Disordered" evidence="1">
    <location>
        <begin position="1045"/>
        <end position="1084"/>
    </location>
</feature>
<dbReference type="Proteomes" id="UP000739538">
    <property type="component" value="Unassembled WGS sequence"/>
</dbReference>
<dbReference type="Gene3D" id="1.25.10.10">
    <property type="entry name" value="Leucine-rich Repeat Variant"/>
    <property type="match status" value="1"/>
</dbReference>
<reference evidence="3" key="1">
    <citation type="submission" date="2020-04" db="EMBL/GenBank/DDBJ databases">
        <authorList>
            <person name="Zhang T."/>
        </authorList>
    </citation>
    <scope>NUCLEOTIDE SEQUENCE</scope>
    <source>
        <strain evidence="3">HKST-UBA02</strain>
    </source>
</reference>
<keyword evidence="2" id="KW-0732">Signal</keyword>
<evidence type="ECO:0000313" key="4">
    <source>
        <dbReference type="Proteomes" id="UP000739538"/>
    </source>
</evidence>
<evidence type="ECO:0000313" key="3">
    <source>
        <dbReference type="EMBL" id="MCA9756755.1"/>
    </source>
</evidence>
<sequence>MRATFRLLLGLCLLPLLVGTVPRGEANAAGLGGGAESFQGYELPSIDPYESEIPGLSPLATETLRDALFRMGVKEEELGYDKRWAEDDTFRLAVVEDLLDDPMALPGFQSNLVRSIRERATQPLGLFGQLARLLAVDPWAMRVREPKELLPTHFLEELESASAGDGVRRVANDLENARGDGSWYGEIASRSVQTFDPDREVAAIVRWLGSGQDDLDHAFAKVESRLRTHVLMSAVAQWGGENDPTDLARKGELHREFGAPVDTTVDIESDWILDAAAAVRRDELLSAGGAVLRVSMDTAQLTARMVRNRSMRRPGPNSASPIDPSFEPLQAKIQGEILAAWPSQWGWIVIGSDDDNVYPADVLDEIVVLGDAGGNDVYRGRVASAVGQLHRSLSVLVDLAGNDVYDAGGRSYAVGGAVFGCAALVDLNGDDTYIGATGSLGAGYFGVGALYDGGGADRFEGATLTEGAGAFGVGLLVSMSGTAAPERKDVERDLAYDEGIIPVPRTGSLPIRYDENDVYVAQLSAQGFASTHGVGLLYDDAGNDIYRAGGRYLHEPLLPNDFQSLSQGFSIGFRPRAAGGVGLLIDEQGNDYYDAEVFAQGAGYWYSLGLLFDGAGNDRYLATQYGQGAGVHLGVGSLWDRGGDDHYVSKNGVVQGTAHDLSVGLLRDESGNDFYAVSGGQGVSLSNSFALFLDEMGDDLYATFEGSRGYARFGRGFSGAAVFLDLEGNDHYPAETDAANGREWRTSHYTLGIDLDRDVILPTEDVPEIVLTADDSTRAIDELFETASLWEVGSAREKVRRARLALVARGMPAVEYAVGATGPYEDGEPLLTDQGLVYRTLQELGNAYPDSLGVRLLPRLTDPEEQVQRNVIALLGDMKWKPARERLEAILADPGATKQYTRTIQALGKIRDPEAAPSIRPFLADSLERRRIVAVEALKFLGDDASAKAFVGRLSDPYFTVRSAAMSGLVAFGEASVEPLVDALRKAPKSTPPNSPFDRVHAVLTLGSIGGSIADSTSASAVETRERVNGALWTELERACDALRQAQATTASSASGSAETPMPTPMQLQERTDTEGDSTSMPSQDRVVTVGTPAVDAAALASAALDGLLRSKEAGVAERAETMIAGIEAPLLLRTWERRK</sequence>
<dbReference type="SUPFAM" id="SSF48371">
    <property type="entry name" value="ARM repeat"/>
    <property type="match status" value="1"/>
</dbReference>
<feature type="compositionally biased region" description="Low complexity" evidence="1">
    <location>
        <begin position="1045"/>
        <end position="1058"/>
    </location>
</feature>
<dbReference type="AlphaFoldDB" id="A0A956SDR4"/>
<reference evidence="3" key="2">
    <citation type="journal article" date="2021" name="Microbiome">
        <title>Successional dynamics and alternative stable states in a saline activated sludge microbial community over 9 years.</title>
        <authorList>
            <person name="Wang Y."/>
            <person name="Ye J."/>
            <person name="Ju F."/>
            <person name="Liu L."/>
            <person name="Boyd J.A."/>
            <person name="Deng Y."/>
            <person name="Parks D.H."/>
            <person name="Jiang X."/>
            <person name="Yin X."/>
            <person name="Woodcroft B.J."/>
            <person name="Tyson G.W."/>
            <person name="Hugenholtz P."/>
            <person name="Polz M.F."/>
            <person name="Zhang T."/>
        </authorList>
    </citation>
    <scope>NUCLEOTIDE SEQUENCE</scope>
    <source>
        <strain evidence="3">HKST-UBA02</strain>
    </source>
</reference>
<dbReference type="SMART" id="SM00567">
    <property type="entry name" value="EZ_HEAT"/>
    <property type="match status" value="5"/>
</dbReference>